<sequence length="317" mass="35587">MKIISLEEIKNCFDFNKIILEIEKSFIEYSNNNIESLPISHYQFNDKKADIHIKSGMIKSDNYFFIKIASGFYDNASKYSISNSQGAIVVINANTGIPEFILNDQGYLTDIRTAIAGVICAKYLAPKNINSVGIFGYGIQSFLQAKFLKIQIPQLKNLYLYGRNKFKFDKIKQKFDNLGYQVHISDSANFVAQNCNLLVTTTPACEPILFGDFILPGTHITAIGADDGIKQELDISVFKKASHVFADSIEQCLKYGDSSHAEKANVTLRNKITEIGKLIKTTNHYERNESDITISDLTGLAAQDIFISKYILETLIK</sequence>
<reference evidence="1 2" key="1">
    <citation type="submission" date="2019-10" db="EMBL/GenBank/DDBJ databases">
        <title>New species of Slilvanegrellaceae.</title>
        <authorList>
            <person name="Pitt A."/>
            <person name="Hahn M.W."/>
        </authorList>
    </citation>
    <scope>NUCLEOTIDE SEQUENCE [LARGE SCALE GENOMIC DNA]</scope>
    <source>
        <strain evidence="1 2">SP-Ram-0.45-NSY-1</strain>
    </source>
</reference>
<keyword evidence="2" id="KW-1185">Reference proteome</keyword>
<evidence type="ECO:0000313" key="1">
    <source>
        <dbReference type="EMBL" id="KAB8040374.1"/>
    </source>
</evidence>
<dbReference type="SUPFAM" id="SSF51735">
    <property type="entry name" value="NAD(P)-binding Rossmann-fold domains"/>
    <property type="match status" value="1"/>
</dbReference>
<dbReference type="Proteomes" id="UP000437748">
    <property type="component" value="Unassembled WGS sequence"/>
</dbReference>
<dbReference type="PANTHER" id="PTHR13812:SF19">
    <property type="entry name" value="KETIMINE REDUCTASE MU-CRYSTALLIN"/>
    <property type="match status" value="1"/>
</dbReference>
<gene>
    <name evidence="1" type="ORF">GCL60_00215</name>
</gene>
<dbReference type="OrthoDB" id="9809203at2"/>
<organism evidence="1 2">
    <name type="scientific">Silvanigrella paludirubra</name>
    <dbReference type="NCBI Taxonomy" id="2499159"/>
    <lineage>
        <taxon>Bacteria</taxon>
        <taxon>Pseudomonadati</taxon>
        <taxon>Bdellovibrionota</taxon>
        <taxon>Oligoflexia</taxon>
        <taxon>Silvanigrellales</taxon>
        <taxon>Silvanigrellaceae</taxon>
        <taxon>Silvanigrella</taxon>
    </lineage>
</organism>
<dbReference type="InterPro" id="IPR036291">
    <property type="entry name" value="NAD(P)-bd_dom_sf"/>
</dbReference>
<dbReference type="Gene3D" id="3.40.50.720">
    <property type="entry name" value="NAD(P)-binding Rossmann-like Domain"/>
    <property type="match status" value="1"/>
</dbReference>
<dbReference type="GO" id="GO:0005737">
    <property type="term" value="C:cytoplasm"/>
    <property type="evidence" value="ECO:0007669"/>
    <property type="project" value="TreeGrafter"/>
</dbReference>
<dbReference type="EMBL" id="WFLM01000001">
    <property type="protein sequence ID" value="KAB8040374.1"/>
    <property type="molecule type" value="Genomic_DNA"/>
</dbReference>
<evidence type="ECO:0000313" key="2">
    <source>
        <dbReference type="Proteomes" id="UP000437748"/>
    </source>
</evidence>
<dbReference type="AlphaFoldDB" id="A0A6N6VWC9"/>
<name>A0A6N6VWC9_9BACT</name>
<comment type="caution">
    <text evidence="1">The sequence shown here is derived from an EMBL/GenBank/DDBJ whole genome shotgun (WGS) entry which is preliminary data.</text>
</comment>
<dbReference type="InterPro" id="IPR023401">
    <property type="entry name" value="ODC_N"/>
</dbReference>
<dbReference type="PANTHER" id="PTHR13812">
    <property type="entry name" value="KETIMINE REDUCTASE MU-CRYSTALLIN"/>
    <property type="match status" value="1"/>
</dbReference>
<protein>
    <submittedName>
        <fullName evidence="1">Ornithine cyclodeaminase family protein</fullName>
    </submittedName>
</protein>
<dbReference type="Pfam" id="PF02423">
    <property type="entry name" value="OCD_Mu_crystall"/>
    <property type="match status" value="1"/>
</dbReference>
<dbReference type="RefSeq" id="WP_153417888.1">
    <property type="nucleotide sequence ID" value="NZ_WFLM01000001.1"/>
</dbReference>
<dbReference type="PIRSF" id="PIRSF001439">
    <property type="entry name" value="CryM"/>
    <property type="match status" value="1"/>
</dbReference>
<dbReference type="InterPro" id="IPR003462">
    <property type="entry name" value="ODC_Mu_crystall"/>
</dbReference>
<accession>A0A6N6VWC9</accession>
<dbReference type="Gene3D" id="3.30.1780.10">
    <property type="entry name" value="ornithine cyclodeaminase, domain 1"/>
    <property type="match status" value="1"/>
</dbReference>
<proteinExistence type="predicted"/>